<dbReference type="InterPro" id="IPR020846">
    <property type="entry name" value="MFS_dom"/>
</dbReference>
<dbReference type="NCBIfam" id="TIGR00879">
    <property type="entry name" value="SP"/>
    <property type="match status" value="1"/>
</dbReference>
<dbReference type="PANTHER" id="PTHR48021">
    <property type="match status" value="1"/>
</dbReference>
<dbReference type="Gene3D" id="1.20.1250.20">
    <property type="entry name" value="MFS general substrate transporter like domains"/>
    <property type="match status" value="1"/>
</dbReference>
<dbReference type="PANTHER" id="PTHR48021:SF25">
    <property type="entry name" value="SUGAR TRANSPORTER ERD6-LIKE 5"/>
    <property type="match status" value="1"/>
</dbReference>
<dbReference type="AlphaFoldDB" id="A0AAN7IVV1"/>
<dbReference type="EMBL" id="JAXUIC010000003">
    <property type="protein sequence ID" value="KAK4596108.1"/>
    <property type="molecule type" value="Genomic_DNA"/>
</dbReference>
<dbReference type="Proteomes" id="UP001324115">
    <property type="component" value="Unassembled WGS sequence"/>
</dbReference>
<dbReference type="CDD" id="cd17358">
    <property type="entry name" value="MFS_GLUT6_8_Class3_like"/>
    <property type="match status" value="1"/>
</dbReference>
<organism evidence="11 12">
    <name type="scientific">Quercus rubra</name>
    <name type="common">Northern red oak</name>
    <name type="synonym">Quercus borealis</name>
    <dbReference type="NCBI Taxonomy" id="3512"/>
    <lineage>
        <taxon>Eukaryota</taxon>
        <taxon>Viridiplantae</taxon>
        <taxon>Streptophyta</taxon>
        <taxon>Embryophyta</taxon>
        <taxon>Tracheophyta</taxon>
        <taxon>Spermatophyta</taxon>
        <taxon>Magnoliopsida</taxon>
        <taxon>eudicotyledons</taxon>
        <taxon>Gunneridae</taxon>
        <taxon>Pentapetalae</taxon>
        <taxon>rosids</taxon>
        <taxon>fabids</taxon>
        <taxon>Fagales</taxon>
        <taxon>Fagaceae</taxon>
        <taxon>Quercus</taxon>
    </lineage>
</organism>
<feature type="transmembrane region" description="Helical" evidence="9">
    <location>
        <begin position="377"/>
        <end position="401"/>
    </location>
</feature>
<dbReference type="InterPro" id="IPR050549">
    <property type="entry name" value="MFS_Trehalose_Transporter"/>
</dbReference>
<dbReference type="GO" id="GO:0051119">
    <property type="term" value="F:sugar transmembrane transporter activity"/>
    <property type="evidence" value="ECO:0007669"/>
    <property type="project" value="InterPro"/>
</dbReference>
<keyword evidence="7 9" id="KW-0472">Membrane</keyword>
<evidence type="ECO:0000256" key="9">
    <source>
        <dbReference type="SAM" id="Phobius"/>
    </source>
</evidence>
<dbReference type="Pfam" id="PF00083">
    <property type="entry name" value="Sugar_tr"/>
    <property type="match status" value="1"/>
</dbReference>
<keyword evidence="5 9" id="KW-0812">Transmembrane</keyword>
<dbReference type="InterPro" id="IPR005828">
    <property type="entry name" value="MFS_sugar_transport-like"/>
</dbReference>
<sequence>MEEAAATTRRSLLLKQKLDNNDQWSSSDHGGMQLSESSSTTTSIVVLSTLAAVCGSFTFGSAVGYSSPSESGIEDDLGLTSAEYSIFGSILTIGAMLGAVFSGKIADFIGRKGAMGVSEIFCILGWLTIVFAKDARWLDLGRFLVGCGIGILSYVVPVYIAEITPKNVRGSFTSLSQLMIGCGKALTFLIGSLVNWRTLALIGIIPCLAHLLGLFFIPESPRWLAKCGRLEEFEVRLQFLRGENADISQEAADIIEYTENFRWISEDGVLHLFQGKYAYSIIVAVGLMAFQEFGGLNGFAFYTSSIFESAGFSSKIGTILAAVVQILMTTLGVLLIDKCGRRPLLMISATGACLGCVLTGFSFFLQDLQSGKELIPILVLIGVLVYLGSFELGMGGIPWIIMSEIFPINIKGLAGSLVTLVSWTGSWVVSYTFNYLFEWSSAGTFFIFAVICGVGILFIGKIVPETKGRTLEEIQASFTHIQQ</sequence>
<name>A0AAN7IVV1_QUERU</name>
<evidence type="ECO:0000256" key="7">
    <source>
        <dbReference type="ARBA" id="ARBA00023136"/>
    </source>
</evidence>
<protein>
    <recommendedName>
        <fullName evidence="10">Major facilitator superfamily (MFS) profile domain-containing protein</fullName>
    </recommendedName>
</protein>
<proteinExistence type="inferred from homology"/>
<keyword evidence="6 9" id="KW-1133">Transmembrane helix</keyword>
<comment type="similarity">
    <text evidence="2 8">Belongs to the major facilitator superfamily. Sugar transporter (TC 2.A.1.1) family.</text>
</comment>
<evidence type="ECO:0000313" key="12">
    <source>
        <dbReference type="Proteomes" id="UP001324115"/>
    </source>
</evidence>
<comment type="caution">
    <text evidence="11">The sequence shown here is derived from an EMBL/GenBank/DDBJ whole genome shotgun (WGS) entry which is preliminary data.</text>
</comment>
<feature type="transmembrane region" description="Helical" evidence="9">
    <location>
        <begin position="277"/>
        <end position="296"/>
    </location>
</feature>
<feature type="transmembrane region" description="Helical" evidence="9">
    <location>
        <begin position="199"/>
        <end position="217"/>
    </location>
</feature>
<comment type="subcellular location">
    <subcellularLocation>
        <location evidence="1">Membrane</location>
        <topology evidence="1">Multi-pass membrane protein</topology>
    </subcellularLocation>
</comment>
<feature type="transmembrane region" description="Helical" evidence="9">
    <location>
        <begin position="44"/>
        <end position="64"/>
    </location>
</feature>
<dbReference type="PROSITE" id="PS00216">
    <property type="entry name" value="SUGAR_TRANSPORT_1"/>
    <property type="match status" value="1"/>
</dbReference>
<dbReference type="PRINTS" id="PR00171">
    <property type="entry name" value="SUGRTRNSPORT"/>
</dbReference>
<feature type="transmembrane region" description="Helical" evidence="9">
    <location>
        <begin position="172"/>
        <end position="193"/>
    </location>
</feature>
<dbReference type="InterPro" id="IPR003663">
    <property type="entry name" value="Sugar/inositol_transpt"/>
</dbReference>
<dbReference type="SUPFAM" id="SSF103473">
    <property type="entry name" value="MFS general substrate transporter"/>
    <property type="match status" value="1"/>
</dbReference>
<dbReference type="InterPro" id="IPR036259">
    <property type="entry name" value="MFS_trans_sf"/>
</dbReference>
<evidence type="ECO:0000259" key="10">
    <source>
        <dbReference type="PROSITE" id="PS50850"/>
    </source>
</evidence>
<feature type="transmembrane region" description="Helical" evidence="9">
    <location>
        <begin position="143"/>
        <end position="160"/>
    </location>
</feature>
<feature type="transmembrane region" description="Helical" evidence="9">
    <location>
        <begin position="84"/>
        <end position="101"/>
    </location>
</feature>
<evidence type="ECO:0000256" key="5">
    <source>
        <dbReference type="ARBA" id="ARBA00022692"/>
    </source>
</evidence>
<dbReference type="InterPro" id="IPR044775">
    <property type="entry name" value="MFS_ERD6/Tret1-like"/>
</dbReference>
<feature type="transmembrane region" description="Helical" evidence="9">
    <location>
        <begin position="113"/>
        <end position="131"/>
    </location>
</feature>
<feature type="transmembrane region" description="Helical" evidence="9">
    <location>
        <begin position="343"/>
        <end position="365"/>
    </location>
</feature>
<feature type="transmembrane region" description="Helical" evidence="9">
    <location>
        <begin position="316"/>
        <end position="336"/>
    </location>
</feature>
<evidence type="ECO:0000256" key="1">
    <source>
        <dbReference type="ARBA" id="ARBA00004141"/>
    </source>
</evidence>
<evidence type="ECO:0000256" key="3">
    <source>
        <dbReference type="ARBA" id="ARBA00022448"/>
    </source>
</evidence>
<dbReference type="InterPro" id="IPR005829">
    <property type="entry name" value="Sugar_transporter_CS"/>
</dbReference>
<keyword evidence="12" id="KW-1185">Reference proteome</keyword>
<feature type="transmembrane region" description="Helical" evidence="9">
    <location>
        <begin position="413"/>
        <end position="433"/>
    </location>
</feature>
<dbReference type="GO" id="GO:0016020">
    <property type="term" value="C:membrane"/>
    <property type="evidence" value="ECO:0007669"/>
    <property type="project" value="UniProtKB-SubCell"/>
</dbReference>
<evidence type="ECO:0000256" key="8">
    <source>
        <dbReference type="RuleBase" id="RU003346"/>
    </source>
</evidence>
<evidence type="ECO:0000256" key="6">
    <source>
        <dbReference type="ARBA" id="ARBA00022989"/>
    </source>
</evidence>
<evidence type="ECO:0000256" key="4">
    <source>
        <dbReference type="ARBA" id="ARBA00022597"/>
    </source>
</evidence>
<keyword evidence="3 8" id="KW-0813">Transport</keyword>
<feature type="domain" description="Major facilitator superfamily (MFS) profile" evidence="10">
    <location>
        <begin position="48"/>
        <end position="467"/>
    </location>
</feature>
<reference evidence="11 12" key="1">
    <citation type="journal article" date="2023" name="G3 (Bethesda)">
        <title>A haplotype-resolved chromosome-scale genome for Quercus rubra L. provides insights into the genetics of adaptive traits for red oak species.</title>
        <authorList>
            <person name="Kapoor B."/>
            <person name="Jenkins J."/>
            <person name="Schmutz J."/>
            <person name="Zhebentyayeva T."/>
            <person name="Kuelheim C."/>
            <person name="Coggeshall M."/>
            <person name="Heim C."/>
            <person name="Lasky J.R."/>
            <person name="Leites L."/>
            <person name="Islam-Faridi N."/>
            <person name="Romero-Severson J."/>
            <person name="DeLeo V.L."/>
            <person name="Lucas S.M."/>
            <person name="Lazic D."/>
            <person name="Gailing O."/>
            <person name="Carlson J."/>
            <person name="Staton M."/>
        </authorList>
    </citation>
    <scope>NUCLEOTIDE SEQUENCE [LARGE SCALE GENOMIC DNA]</scope>
    <source>
        <strain evidence="11">Pseudo-F2</strain>
    </source>
</reference>
<evidence type="ECO:0000313" key="11">
    <source>
        <dbReference type="EMBL" id="KAK4596108.1"/>
    </source>
</evidence>
<dbReference type="FunFam" id="1.20.1250.20:FF:000043">
    <property type="entry name" value="sugar transporter ERD6-like 6"/>
    <property type="match status" value="1"/>
</dbReference>
<accession>A0AAN7IVV1</accession>
<keyword evidence="4" id="KW-0762">Sugar transport</keyword>
<dbReference type="PROSITE" id="PS50850">
    <property type="entry name" value="MFS"/>
    <property type="match status" value="1"/>
</dbReference>
<evidence type="ECO:0000256" key="2">
    <source>
        <dbReference type="ARBA" id="ARBA00010992"/>
    </source>
</evidence>
<feature type="transmembrane region" description="Helical" evidence="9">
    <location>
        <begin position="439"/>
        <end position="459"/>
    </location>
</feature>
<gene>
    <name evidence="11" type="ORF">RGQ29_014247</name>
</gene>